<dbReference type="OrthoDB" id="3543113at2759"/>
<dbReference type="AlphaFoldDB" id="A0A060SYL4"/>
<name>A0A060SYL4_PYCCI</name>
<dbReference type="STRING" id="5643.A0A060SYL4"/>
<comment type="caution">
    <text evidence="1">The sequence shown here is derived from an EMBL/GenBank/DDBJ whole genome shotgun (WGS) entry which is preliminary data.</text>
</comment>
<protein>
    <recommendedName>
        <fullName evidence="3">F-box domain-containing protein</fullName>
    </recommendedName>
</protein>
<reference evidence="1" key="1">
    <citation type="submission" date="2014-01" db="EMBL/GenBank/DDBJ databases">
        <title>The genome of the white-rot fungus Pycnoporus cinnabarinus: a basidiomycete model with a versatile arsenal for lignocellulosic biomass breakdown.</title>
        <authorList>
            <person name="Levasseur A."/>
            <person name="Lomascolo A."/>
            <person name="Ruiz-Duenas F.J."/>
            <person name="Uzan E."/>
            <person name="Piumi F."/>
            <person name="Kues U."/>
            <person name="Ram A.F.J."/>
            <person name="Murat C."/>
            <person name="Haon M."/>
            <person name="Benoit I."/>
            <person name="Arfi Y."/>
            <person name="Chevret D."/>
            <person name="Drula E."/>
            <person name="Kwon M.J."/>
            <person name="Gouret P."/>
            <person name="Lesage-Meessen L."/>
            <person name="Lombard V."/>
            <person name="Mariette J."/>
            <person name="Noirot C."/>
            <person name="Park J."/>
            <person name="Patyshakuliyeva A."/>
            <person name="Wieneger R.A.B."/>
            <person name="Wosten H.A.B."/>
            <person name="Martin F."/>
            <person name="Coutinho P.M."/>
            <person name="de Vries R."/>
            <person name="Martinez A.T."/>
            <person name="Klopp C."/>
            <person name="Pontarotti P."/>
            <person name="Henrissat B."/>
            <person name="Record E."/>
        </authorList>
    </citation>
    <scope>NUCLEOTIDE SEQUENCE [LARGE SCALE GENOMIC DNA]</scope>
    <source>
        <strain evidence="1">BRFM137</strain>
    </source>
</reference>
<dbReference type="EMBL" id="CCBP010000447">
    <property type="protein sequence ID" value="CDO77304.1"/>
    <property type="molecule type" value="Genomic_DNA"/>
</dbReference>
<dbReference type="SUPFAM" id="SSF52047">
    <property type="entry name" value="RNI-like"/>
    <property type="match status" value="1"/>
</dbReference>
<dbReference type="Proteomes" id="UP000029665">
    <property type="component" value="Unassembled WGS sequence"/>
</dbReference>
<gene>
    <name evidence="1" type="ORF">BN946_scf184753.g54</name>
</gene>
<organism evidence="1 2">
    <name type="scientific">Pycnoporus cinnabarinus</name>
    <name type="common">Cinnabar-red polypore</name>
    <name type="synonym">Trametes cinnabarina</name>
    <dbReference type="NCBI Taxonomy" id="5643"/>
    <lineage>
        <taxon>Eukaryota</taxon>
        <taxon>Fungi</taxon>
        <taxon>Dikarya</taxon>
        <taxon>Basidiomycota</taxon>
        <taxon>Agaricomycotina</taxon>
        <taxon>Agaricomycetes</taxon>
        <taxon>Polyporales</taxon>
        <taxon>Polyporaceae</taxon>
        <taxon>Trametes</taxon>
    </lineage>
</organism>
<proteinExistence type="predicted"/>
<dbReference type="OMA" id="LSAHCTH"/>
<dbReference type="InterPro" id="IPR032675">
    <property type="entry name" value="LRR_dom_sf"/>
</dbReference>
<dbReference type="HOGENOM" id="CLU_590698_0_0_1"/>
<accession>A0A060SYL4</accession>
<keyword evidence="2" id="KW-1185">Reference proteome</keyword>
<dbReference type="Gene3D" id="3.80.10.10">
    <property type="entry name" value="Ribonuclease Inhibitor"/>
    <property type="match status" value="1"/>
</dbReference>
<sequence length="463" mass="51731">MYLAQSLTRPPDISDWSLFLTYSALVTSFKRFGPEPDLDQDTYRLLCLYRPEARPLLPNLRELIWEESDADVFEYAYQFLGPKLTTLHVGQPPSDSILLPILRSLHERCPLLSHLSVQCRSSIGPVDPLVSRAISRLPRLESVDLALPLFSDSILALSTLPDLAVVKVFLPRITSVHQALQAIDYPIFSTISVLQISAVELERSLRHLIRQTSSSQLTEVHLCTAHDPSASELREFLNILSSPPRKDTLTAVSISSPLPSSIPLMISMSALPPMDLPGCSLDFSVFCPLTACAELAELEVTSFFIKLDDELISLLANAFPMLQSLRLMLPYNAGKVSEVTLEGLLPLFRQCPHLIHLAVPIDATRPPRTLDDTMCPSELLSIDVADSPILFPDEVAAFLSAYCTQPSFTILAAQAHEGDRDPEHMRSRELHSALWDQVARMVRLFIRVRILERRTSQHATLRN</sequence>
<evidence type="ECO:0000313" key="1">
    <source>
        <dbReference type="EMBL" id="CDO77304.1"/>
    </source>
</evidence>
<evidence type="ECO:0000313" key="2">
    <source>
        <dbReference type="Proteomes" id="UP000029665"/>
    </source>
</evidence>
<evidence type="ECO:0008006" key="3">
    <source>
        <dbReference type="Google" id="ProtNLM"/>
    </source>
</evidence>